<evidence type="ECO:0000256" key="3">
    <source>
        <dbReference type="ARBA" id="ARBA00023125"/>
    </source>
</evidence>
<comment type="similarity">
    <text evidence="1">Belongs to the type-I restriction system S methylase family.</text>
</comment>
<evidence type="ECO:0000313" key="6">
    <source>
        <dbReference type="EMBL" id="MDK7356658.1"/>
    </source>
</evidence>
<accession>A0AAJ1Q7E8</accession>
<evidence type="ECO:0000313" key="7">
    <source>
        <dbReference type="Proteomes" id="UP001236274"/>
    </source>
</evidence>
<dbReference type="PANTHER" id="PTHR30408:SF12">
    <property type="entry name" value="TYPE I RESTRICTION ENZYME MJAVIII SPECIFICITY SUBUNIT"/>
    <property type="match status" value="1"/>
</dbReference>
<dbReference type="EMBL" id="JASORJ010000003">
    <property type="protein sequence ID" value="MDK7356658.1"/>
    <property type="molecule type" value="Genomic_DNA"/>
</dbReference>
<keyword evidence="2" id="KW-0680">Restriction system</keyword>
<keyword evidence="6" id="KW-0378">Hydrolase</keyword>
<comment type="caution">
    <text evidence="6">The sequence shown here is derived from an EMBL/GenBank/DDBJ whole genome shotgun (WGS) entry which is preliminary data.</text>
</comment>
<dbReference type="EC" id="3.1.21.-" evidence="6"/>
<evidence type="ECO:0000256" key="4">
    <source>
        <dbReference type="SAM" id="MobiDB-lite"/>
    </source>
</evidence>
<sequence>MMIKQYTDYKKSLSPFERIIPAHWEEKKLMQWYGLKSVQNNDGEELLSVYLNRGVIRYSDSTGKQVHKPSDNTSKYQLVEPDDFVLNNQQAWRGSVGVSKYRGIISPAYYIWEPRNPRVLNPEFMNYLVRDRAVVDQFVLASKGVGSIQRQIYVPYMKAVILAVPPKDEQDKIVDFLDWKIGEMHRFIKETRNEIDYLNELKHSIIVKAITSGLDEDVRKKSSTISFVKEIPAHWEELMLFQIASEQKIPNKTVHHQNLLSLSYGKIKRKDINTKGGLLPASFDTYQIVNDGNVILRLTDLQNDHKSLRVGLATETGIITSAYTCLKPRDNILPEYLYLMLHAYDVSKVFYGMGGGVRQSIGYADIRRMTIPLPPLDEQQAIVDYCYSKQEKIEKLIDSLNDEITYIQELRVRTISDVVTGKVDVRDIKIPEYETETSDTDDDISEDDDSEEVETVDEEVDE</sequence>
<dbReference type="RefSeq" id="WP_285416923.1">
    <property type="nucleotide sequence ID" value="NZ_JASORJ010000003.1"/>
</dbReference>
<dbReference type="AlphaFoldDB" id="A0AAJ1Q7E8"/>
<dbReference type="Proteomes" id="UP001236274">
    <property type="component" value="Unassembled WGS sequence"/>
</dbReference>
<evidence type="ECO:0000259" key="5">
    <source>
        <dbReference type="Pfam" id="PF01420"/>
    </source>
</evidence>
<gene>
    <name evidence="6" type="ORF">QP520_03345</name>
</gene>
<proteinExistence type="inferred from homology"/>
<keyword evidence="6" id="KW-0255">Endonuclease</keyword>
<dbReference type="SUPFAM" id="SSF116734">
    <property type="entry name" value="DNA methylase specificity domain"/>
    <property type="match status" value="2"/>
</dbReference>
<evidence type="ECO:0000256" key="2">
    <source>
        <dbReference type="ARBA" id="ARBA00022747"/>
    </source>
</evidence>
<dbReference type="GO" id="GO:0004519">
    <property type="term" value="F:endonuclease activity"/>
    <property type="evidence" value="ECO:0007669"/>
    <property type="project" value="UniProtKB-KW"/>
</dbReference>
<protein>
    <submittedName>
        <fullName evidence="6">Restriction endonuclease subunit S</fullName>
        <ecNumber evidence="6">3.1.21.-</ecNumber>
    </submittedName>
</protein>
<dbReference type="PANTHER" id="PTHR30408">
    <property type="entry name" value="TYPE-1 RESTRICTION ENZYME ECOKI SPECIFICITY PROTEIN"/>
    <property type="match status" value="1"/>
</dbReference>
<evidence type="ECO:0000256" key="1">
    <source>
        <dbReference type="ARBA" id="ARBA00010923"/>
    </source>
</evidence>
<keyword evidence="3" id="KW-0238">DNA-binding</keyword>
<dbReference type="GO" id="GO:0009307">
    <property type="term" value="P:DNA restriction-modification system"/>
    <property type="evidence" value="ECO:0007669"/>
    <property type="project" value="UniProtKB-KW"/>
</dbReference>
<dbReference type="InterPro" id="IPR052021">
    <property type="entry name" value="Type-I_RS_S_subunit"/>
</dbReference>
<dbReference type="GO" id="GO:0016787">
    <property type="term" value="F:hydrolase activity"/>
    <property type="evidence" value="ECO:0007669"/>
    <property type="project" value="UniProtKB-KW"/>
</dbReference>
<dbReference type="GO" id="GO:0003677">
    <property type="term" value="F:DNA binding"/>
    <property type="evidence" value="ECO:0007669"/>
    <property type="project" value="UniProtKB-KW"/>
</dbReference>
<feature type="region of interest" description="Disordered" evidence="4">
    <location>
        <begin position="430"/>
        <end position="462"/>
    </location>
</feature>
<reference evidence="6" key="1">
    <citation type="submission" date="2023-05" db="EMBL/GenBank/DDBJ databases">
        <title>Cataloging the Phylogenetic Diversity of Human Bladder Bacteria.</title>
        <authorList>
            <person name="Du J."/>
        </authorList>
    </citation>
    <scope>NUCLEOTIDE SEQUENCE</scope>
    <source>
        <strain evidence="6">UMB10101</strain>
    </source>
</reference>
<feature type="domain" description="Type I restriction modification DNA specificity" evidence="5">
    <location>
        <begin position="323"/>
        <end position="385"/>
    </location>
</feature>
<dbReference type="InterPro" id="IPR044946">
    <property type="entry name" value="Restrct_endonuc_typeI_TRD_sf"/>
</dbReference>
<keyword evidence="6" id="KW-0540">Nuclease</keyword>
<dbReference type="InterPro" id="IPR000055">
    <property type="entry name" value="Restrct_endonuc_typeI_TRD"/>
</dbReference>
<name>A0AAJ1Q7E8_9FIRM</name>
<dbReference type="Pfam" id="PF01420">
    <property type="entry name" value="Methylase_S"/>
    <property type="match status" value="1"/>
</dbReference>
<dbReference type="Gene3D" id="3.90.220.20">
    <property type="entry name" value="DNA methylase specificity domains"/>
    <property type="match status" value="2"/>
</dbReference>
<organism evidence="6 7">
    <name type="scientific">Veillonella atypica</name>
    <dbReference type="NCBI Taxonomy" id="39777"/>
    <lineage>
        <taxon>Bacteria</taxon>
        <taxon>Bacillati</taxon>
        <taxon>Bacillota</taxon>
        <taxon>Negativicutes</taxon>
        <taxon>Veillonellales</taxon>
        <taxon>Veillonellaceae</taxon>
        <taxon>Veillonella</taxon>
    </lineage>
</organism>
<feature type="compositionally biased region" description="Acidic residues" evidence="4">
    <location>
        <begin position="433"/>
        <end position="462"/>
    </location>
</feature>